<reference evidence="6 7" key="1">
    <citation type="submission" date="2023-06" db="EMBL/GenBank/DDBJ databases">
        <title>Cellulomonas sp. MW9 Whole genome sequence.</title>
        <authorList>
            <person name="Park S."/>
        </authorList>
    </citation>
    <scope>NUCLEOTIDE SEQUENCE [LARGE SCALE GENOMIC DNA]</scope>
    <source>
        <strain evidence="6 7">MW9</strain>
    </source>
</reference>
<dbReference type="Proteomes" id="UP001321453">
    <property type="component" value="Unassembled WGS sequence"/>
</dbReference>
<organism evidence="6 7">
    <name type="scientific">Cellulomonas edaphi</name>
    <dbReference type="NCBI Taxonomy" id="3053468"/>
    <lineage>
        <taxon>Bacteria</taxon>
        <taxon>Bacillati</taxon>
        <taxon>Actinomycetota</taxon>
        <taxon>Actinomycetes</taxon>
        <taxon>Micrococcales</taxon>
        <taxon>Cellulomonadaceae</taxon>
        <taxon>Cellulomonas</taxon>
    </lineage>
</organism>
<comment type="caution">
    <text evidence="6">The sequence shown here is derived from an EMBL/GenBank/DDBJ whole genome shotgun (WGS) entry which is preliminary data.</text>
</comment>
<feature type="binding site" evidence="5">
    <location>
        <position position="174"/>
    </location>
    <ligand>
        <name>substrate</name>
    </ligand>
</feature>
<feature type="binding site" evidence="5">
    <location>
        <position position="130"/>
    </location>
    <ligand>
        <name>substrate</name>
    </ligand>
</feature>
<dbReference type="PANTHER" id="PTHR12544">
    <property type="entry name" value="GLUTAMINASE"/>
    <property type="match status" value="1"/>
</dbReference>
<dbReference type="EMBL" id="JAUCGR010000001">
    <property type="protein sequence ID" value="MDM7829935.1"/>
    <property type="molecule type" value="Genomic_DNA"/>
</dbReference>
<dbReference type="Gene3D" id="3.40.710.10">
    <property type="entry name" value="DD-peptidase/beta-lactamase superfamily"/>
    <property type="match status" value="1"/>
</dbReference>
<feature type="binding site" evidence="5">
    <location>
        <position position="275"/>
    </location>
    <ligand>
        <name>substrate</name>
    </ligand>
</feature>
<dbReference type="InterPro" id="IPR012338">
    <property type="entry name" value="Beta-lactam/transpept-like"/>
</dbReference>
<dbReference type="EC" id="3.5.1.2" evidence="2 5"/>
<sequence>MSATGEVIVSTGELPDRDRVRGFVDDAHARFAGVDDGFVADYIPALAAADRHLFGLSMVAADGVSHDVGDAHHPFSIQSISKAFVYALVCQELGHEAVLDRIGVDGTGLPFDSVMALELNAGATMNPMVNAGALATTSLLPGATSVDKWEVLVSGLSAFAGRRLVVDEEVYASEAATNQRNQAIARLLQSYGTIYADPTETTDIYTRQCSLLVTAHDLAVMAATLADGGVNPVTRERVVDAAVCRAVLAALATSGLYEQSGRWLATIGLPGKSGVSGGIITVAPGKGGLATFSPPLDAAGNSVRGRLATRYLSQALGLNIFASAPHPDHG</sequence>
<evidence type="ECO:0000256" key="5">
    <source>
        <dbReference type="HAMAP-Rule" id="MF_00313"/>
    </source>
</evidence>
<comment type="catalytic activity">
    <reaction evidence="4 5">
        <text>L-glutamine + H2O = L-glutamate + NH4(+)</text>
        <dbReference type="Rhea" id="RHEA:15889"/>
        <dbReference type="ChEBI" id="CHEBI:15377"/>
        <dbReference type="ChEBI" id="CHEBI:28938"/>
        <dbReference type="ChEBI" id="CHEBI:29985"/>
        <dbReference type="ChEBI" id="CHEBI:58359"/>
        <dbReference type="EC" id="3.5.1.2"/>
    </reaction>
</comment>
<feature type="binding site" evidence="5">
    <location>
        <position position="181"/>
    </location>
    <ligand>
        <name>substrate</name>
    </ligand>
</feature>
<dbReference type="PANTHER" id="PTHR12544:SF48">
    <property type="entry name" value="GLUTAMINASE 1"/>
    <property type="match status" value="1"/>
</dbReference>
<dbReference type="NCBIfam" id="TIGR03814">
    <property type="entry name" value="Gln_ase"/>
    <property type="match status" value="1"/>
</dbReference>
<feature type="binding site" evidence="5">
    <location>
        <position position="205"/>
    </location>
    <ligand>
        <name>substrate</name>
    </ligand>
</feature>
<evidence type="ECO:0000256" key="1">
    <source>
        <dbReference type="ARBA" id="ARBA00011076"/>
    </source>
</evidence>
<gene>
    <name evidence="5 6" type="primary">glsA</name>
    <name evidence="6" type="ORF">QRT05_01195</name>
</gene>
<comment type="similarity">
    <text evidence="1 5">Belongs to the glutaminase family.</text>
</comment>
<feature type="binding site" evidence="5">
    <location>
        <position position="257"/>
    </location>
    <ligand>
        <name>substrate</name>
    </ligand>
</feature>
<dbReference type="SUPFAM" id="SSF56601">
    <property type="entry name" value="beta-lactamase/transpeptidase-like"/>
    <property type="match status" value="1"/>
</dbReference>
<dbReference type="RefSeq" id="WP_289444435.1">
    <property type="nucleotide sequence ID" value="NZ_JAUCGR010000001.1"/>
</dbReference>
<evidence type="ECO:0000256" key="3">
    <source>
        <dbReference type="ARBA" id="ARBA00022801"/>
    </source>
</evidence>
<feature type="binding site" evidence="5">
    <location>
        <position position="79"/>
    </location>
    <ligand>
        <name>substrate</name>
    </ligand>
</feature>
<evidence type="ECO:0000313" key="6">
    <source>
        <dbReference type="EMBL" id="MDM7829935.1"/>
    </source>
</evidence>
<evidence type="ECO:0000256" key="4">
    <source>
        <dbReference type="ARBA" id="ARBA00049534"/>
    </source>
</evidence>
<accession>A0ABT7S2U1</accession>
<dbReference type="NCBIfam" id="NF009020">
    <property type="entry name" value="PRK12356.1"/>
    <property type="match status" value="1"/>
</dbReference>
<evidence type="ECO:0000313" key="7">
    <source>
        <dbReference type="Proteomes" id="UP001321453"/>
    </source>
</evidence>
<keyword evidence="5" id="KW-0007">Acetylation</keyword>
<keyword evidence="3 5" id="KW-0378">Hydrolase</keyword>
<keyword evidence="7" id="KW-1185">Reference proteome</keyword>
<evidence type="ECO:0000256" key="2">
    <source>
        <dbReference type="ARBA" id="ARBA00012918"/>
    </source>
</evidence>
<comment type="subunit">
    <text evidence="5">Homotetramer.</text>
</comment>
<name>A0ABT7S2U1_9CELL</name>
<protein>
    <recommendedName>
        <fullName evidence="2 5">Glutaminase</fullName>
        <ecNumber evidence="2 5">3.5.1.2</ecNumber>
    </recommendedName>
</protein>
<dbReference type="GO" id="GO:0004359">
    <property type="term" value="F:glutaminase activity"/>
    <property type="evidence" value="ECO:0007669"/>
    <property type="project" value="UniProtKB-EC"/>
</dbReference>
<dbReference type="Pfam" id="PF04960">
    <property type="entry name" value="Glutaminase"/>
    <property type="match status" value="1"/>
</dbReference>
<dbReference type="HAMAP" id="MF_00313">
    <property type="entry name" value="Glutaminase"/>
    <property type="match status" value="1"/>
</dbReference>
<proteinExistence type="inferred from homology"/>
<dbReference type="InterPro" id="IPR015868">
    <property type="entry name" value="Glutaminase"/>
</dbReference>